<dbReference type="OrthoDB" id="709028at2"/>
<dbReference type="EMBL" id="CP002455">
    <property type="protein sequence ID" value="ADX67192.1"/>
    <property type="molecule type" value="Genomic_DNA"/>
</dbReference>
<feature type="transmembrane region" description="Helical" evidence="1">
    <location>
        <begin position="39"/>
        <end position="60"/>
    </location>
</feature>
<dbReference type="HOGENOM" id="CLU_106179_0_0_10"/>
<organism evidence="2 3">
    <name type="scientific">Weeksella virosa (strain ATCC 43766 / DSM 16922 / JCM 21250 / CCUG 30538 / CDC 9751 / IAM 14551 / NBRC 16016 / NCTC 11634 / CL345/78)</name>
    <dbReference type="NCBI Taxonomy" id="865938"/>
    <lineage>
        <taxon>Bacteria</taxon>
        <taxon>Pseudomonadati</taxon>
        <taxon>Bacteroidota</taxon>
        <taxon>Flavobacteriia</taxon>
        <taxon>Flavobacteriales</taxon>
        <taxon>Weeksellaceae</taxon>
        <taxon>Weeksella</taxon>
    </lineage>
</organism>
<dbReference type="KEGG" id="wvi:Weevi_0473"/>
<proteinExistence type="predicted"/>
<keyword evidence="1" id="KW-1133">Transmembrane helix</keyword>
<keyword evidence="3" id="KW-1185">Reference proteome</keyword>
<dbReference type="STRING" id="865938.Weevi_0473"/>
<dbReference type="AlphaFoldDB" id="F0NYZ0"/>
<dbReference type="RefSeq" id="WP_013597584.1">
    <property type="nucleotide sequence ID" value="NC_015144.1"/>
</dbReference>
<keyword evidence="1" id="KW-0472">Membrane</keyword>
<keyword evidence="1" id="KW-0812">Transmembrane</keyword>
<name>F0NYZ0_WEEVC</name>
<reference evidence="3" key="2">
    <citation type="journal article" date="2011" name="Stand. Genomic Sci.">
        <title>Complete genome sequence of Weeksella virosa type strain (9751T).</title>
        <authorList>
            <person name="Lang E."/>
            <person name="Teshima H."/>
            <person name="Lucas S."/>
            <person name="Lapidus A."/>
            <person name="Hammon N."/>
            <person name="Deshpande S."/>
            <person name="Nolan M."/>
            <person name="Cheng J."/>
            <person name="Pitluck S."/>
            <person name="Liolios K."/>
            <person name="Pagani I."/>
            <person name="Mikhailova N."/>
            <person name="Ivanova N."/>
            <person name="Mavromatis K."/>
            <person name="Pati A."/>
            <person name="Tapia R."/>
            <person name="Han C."/>
            <person name="Goodwin L."/>
            <person name="Chen A."/>
            <person name="Palaniappan K."/>
            <person name="Land M."/>
            <person name="Hauser L."/>
            <person name="Chang Y."/>
            <person name="Jeffries C."/>
            <person name="Brambilla E."/>
            <person name="Kopitz M."/>
            <person name="Rohde M."/>
            <person name="Goker M."/>
            <person name="Tindall B."/>
            <person name="Detter J."/>
            <person name="Woyke T."/>
            <person name="Bristow J."/>
            <person name="Eisen J."/>
            <person name="Markowitz V."/>
            <person name="Hugenholtz P."/>
            <person name="Klenk H."/>
            <person name="Kyrpides N."/>
        </authorList>
    </citation>
    <scope>NUCLEOTIDE SEQUENCE [LARGE SCALE GENOMIC DNA]</scope>
    <source>
        <strain evidence="3">ATCC 43766 / DSM 16922 / JCM 21250 / NBRC 16016 / NCTC 11634 / CL345/78</strain>
    </source>
</reference>
<accession>F0NYZ0</accession>
<protein>
    <submittedName>
        <fullName evidence="2">Uncharacterized protein</fullName>
    </submittedName>
</protein>
<gene>
    <name evidence="2" type="ordered locus">Weevi_0473</name>
</gene>
<reference evidence="2 3" key="1">
    <citation type="journal article" date="2011" name="Stand. Genomic Sci.">
        <title>Complete genome sequence of Weeksella virosa type strain (9751).</title>
        <authorList>
            <person name="Lang E."/>
            <person name="Teshima H."/>
            <person name="Lucas S."/>
            <person name="Lapidus A."/>
            <person name="Hammon N."/>
            <person name="Deshpande S."/>
            <person name="Nolan M."/>
            <person name="Cheng J.F."/>
            <person name="Pitluck S."/>
            <person name="Liolios K."/>
            <person name="Pagani I."/>
            <person name="Mikhailova N."/>
            <person name="Ivanova N."/>
            <person name="Mavromatis K."/>
            <person name="Pati A."/>
            <person name="Tapia R."/>
            <person name="Han C."/>
            <person name="Goodwin L."/>
            <person name="Chen A."/>
            <person name="Palaniappan K."/>
            <person name="Land M."/>
            <person name="Hauser L."/>
            <person name="Chang Y.J."/>
            <person name="Jeffries C.D."/>
            <person name="Brambilla E.M."/>
            <person name="Kopitz M."/>
            <person name="Rohde M."/>
            <person name="Goker M."/>
            <person name="Tindall B.J."/>
            <person name="Detter J.C."/>
            <person name="Woyke T."/>
            <person name="Bristow J."/>
            <person name="Eisen J.A."/>
            <person name="Markowitz V."/>
            <person name="Hugenholtz P."/>
            <person name="Klenk H.P."/>
            <person name="Kyrpides N.C."/>
        </authorList>
    </citation>
    <scope>NUCLEOTIDE SEQUENCE [LARGE SCALE GENOMIC DNA]</scope>
    <source>
        <strain evidence="3">ATCC 43766 / DSM 16922 / JCM 21250 / NBRC 16016 / NCTC 11634 / CL345/78</strain>
    </source>
</reference>
<evidence type="ECO:0000256" key="1">
    <source>
        <dbReference type="SAM" id="Phobius"/>
    </source>
</evidence>
<feature type="transmembrane region" description="Helical" evidence="1">
    <location>
        <begin position="124"/>
        <end position="146"/>
    </location>
</feature>
<evidence type="ECO:0000313" key="2">
    <source>
        <dbReference type="EMBL" id="ADX67192.1"/>
    </source>
</evidence>
<dbReference type="Proteomes" id="UP000008641">
    <property type="component" value="Chromosome"/>
</dbReference>
<sequence length="212" mass="25074">MDLDDIKKSWQQTQIKDTHSSDRIFSILKKNSTSVARLLFFYTVFEFLLILIFFIYSTLLGNHLFDTETSQYISKETFRFFNIITVIAVFITLIFMLFTYRYYQRIHYNQNTTSLISSIISFRNVINYFVLFSIILTTIASTPIYYEIGKGIYYTKHLNEVLVDDNAKQFGILTVGISILFILLLASIYYLFLYFVFLKKLKKNLIELKTVD</sequence>
<evidence type="ECO:0000313" key="3">
    <source>
        <dbReference type="Proteomes" id="UP000008641"/>
    </source>
</evidence>
<feature type="transmembrane region" description="Helical" evidence="1">
    <location>
        <begin position="170"/>
        <end position="197"/>
    </location>
</feature>
<feature type="transmembrane region" description="Helical" evidence="1">
    <location>
        <begin position="80"/>
        <end position="103"/>
    </location>
</feature>